<feature type="compositionally biased region" description="Basic and acidic residues" evidence="1">
    <location>
        <begin position="40"/>
        <end position="62"/>
    </location>
</feature>
<proteinExistence type="predicted"/>
<dbReference type="OrthoDB" id="3600083at2759"/>
<feature type="compositionally biased region" description="Polar residues" evidence="1">
    <location>
        <begin position="163"/>
        <end position="172"/>
    </location>
</feature>
<dbReference type="Proteomes" id="UP000635477">
    <property type="component" value="Unassembled WGS sequence"/>
</dbReference>
<reference evidence="2" key="2">
    <citation type="submission" date="2020-05" db="EMBL/GenBank/DDBJ databases">
        <authorList>
            <person name="Kim H.-S."/>
            <person name="Proctor R.H."/>
            <person name="Brown D.W."/>
        </authorList>
    </citation>
    <scope>NUCLEOTIDE SEQUENCE</scope>
    <source>
        <strain evidence="2">NRRL 22465</strain>
    </source>
</reference>
<sequence length="355" mass="36620">TRPTTISTKPTTTTATPTAAANKPPAKPASATKTPASATHKPEPRPAVRAHEKPAARKEARPASRATASVTRPTAASTTKKPQPLKATTSETGFVKPKPKSPTKPAPLPASLMAPTAASGAKTGRQIRSSASSQNLKAPARSPSRASVSATGTHATAGKTVKRQPSNISRSRPSLGVPTKKSTDHAGAKKDAPVDEGFLARMMRPTQASSSKTAEKVPVTPPRKTAKRPSDSGTDAASRRESSVKSAGSIGKPLKKQGEPKTAAEAEASEVSTAVTTTAAPDKNASEPAQSETSDAPIETTKETEQSNTNEEVTKPEDEAPKPEDGAPAEESSAKVASTEAHDETPEPIQHETAQ</sequence>
<keyword evidence="3" id="KW-1185">Reference proteome</keyword>
<reference evidence="2" key="1">
    <citation type="journal article" date="2020" name="BMC Genomics">
        <title>Correction to: Identification and distribution of gene clusters required for synthesis of sphingolipid metabolism inhibitors in diverse species of the filamentous fungus Fusarium.</title>
        <authorList>
            <person name="Kim H.S."/>
            <person name="Lohmar J.M."/>
            <person name="Busman M."/>
            <person name="Brown D.W."/>
            <person name="Naumann T.A."/>
            <person name="Divon H.H."/>
            <person name="Lysoe E."/>
            <person name="Uhlig S."/>
            <person name="Proctor R.H."/>
        </authorList>
    </citation>
    <scope>NUCLEOTIDE SEQUENCE</scope>
    <source>
        <strain evidence="2">NRRL 22465</strain>
    </source>
</reference>
<comment type="caution">
    <text evidence="2">The sequence shown here is derived from an EMBL/GenBank/DDBJ whole genome shotgun (WGS) entry which is preliminary data.</text>
</comment>
<feature type="non-terminal residue" evidence="2">
    <location>
        <position position="355"/>
    </location>
</feature>
<feature type="compositionally biased region" description="Low complexity" evidence="1">
    <location>
        <begin position="1"/>
        <end position="39"/>
    </location>
</feature>
<feature type="compositionally biased region" description="Basic and acidic residues" evidence="1">
    <location>
        <begin position="181"/>
        <end position="193"/>
    </location>
</feature>
<organism evidence="2 3">
    <name type="scientific">Fusarium zealandicum</name>
    <dbReference type="NCBI Taxonomy" id="1053134"/>
    <lineage>
        <taxon>Eukaryota</taxon>
        <taxon>Fungi</taxon>
        <taxon>Dikarya</taxon>
        <taxon>Ascomycota</taxon>
        <taxon>Pezizomycotina</taxon>
        <taxon>Sordariomycetes</taxon>
        <taxon>Hypocreomycetidae</taxon>
        <taxon>Hypocreales</taxon>
        <taxon>Nectriaceae</taxon>
        <taxon>Fusarium</taxon>
        <taxon>Fusarium staphyleae species complex</taxon>
    </lineage>
</organism>
<dbReference type="EMBL" id="JABEYC010001030">
    <property type="protein sequence ID" value="KAF4970330.1"/>
    <property type="molecule type" value="Genomic_DNA"/>
</dbReference>
<feature type="compositionally biased region" description="Low complexity" evidence="1">
    <location>
        <begin position="138"/>
        <end position="150"/>
    </location>
</feature>
<name>A0A8H4U6A1_9HYPO</name>
<evidence type="ECO:0000256" key="1">
    <source>
        <dbReference type="SAM" id="MobiDB-lite"/>
    </source>
</evidence>
<feature type="compositionally biased region" description="Polar residues" evidence="1">
    <location>
        <begin position="126"/>
        <end position="136"/>
    </location>
</feature>
<dbReference type="AlphaFoldDB" id="A0A8H4U6A1"/>
<protein>
    <recommendedName>
        <fullName evidence="4">Mucin-7</fullName>
    </recommendedName>
</protein>
<feature type="compositionally biased region" description="Low complexity" evidence="1">
    <location>
        <begin position="265"/>
        <end position="280"/>
    </location>
</feature>
<accession>A0A8H4U6A1</accession>
<feature type="non-terminal residue" evidence="2">
    <location>
        <position position="1"/>
    </location>
</feature>
<evidence type="ECO:0000313" key="2">
    <source>
        <dbReference type="EMBL" id="KAF4970330.1"/>
    </source>
</evidence>
<feature type="compositionally biased region" description="Basic and acidic residues" evidence="1">
    <location>
        <begin position="312"/>
        <end position="325"/>
    </location>
</feature>
<feature type="region of interest" description="Disordered" evidence="1">
    <location>
        <begin position="1"/>
        <end position="355"/>
    </location>
</feature>
<gene>
    <name evidence="2" type="ORF">FZEAL_10066</name>
</gene>
<feature type="compositionally biased region" description="Polar residues" evidence="1">
    <location>
        <begin position="66"/>
        <end position="92"/>
    </location>
</feature>
<evidence type="ECO:0008006" key="4">
    <source>
        <dbReference type="Google" id="ProtNLM"/>
    </source>
</evidence>
<evidence type="ECO:0000313" key="3">
    <source>
        <dbReference type="Proteomes" id="UP000635477"/>
    </source>
</evidence>